<dbReference type="AlphaFoldDB" id="A0A8T0J579"/>
<accession>A0A8T0J579</accession>
<protein>
    <submittedName>
        <fullName evidence="1">Uncharacterized protein</fullName>
    </submittedName>
</protein>
<organism evidence="1 2">
    <name type="scientific">Ceratodon purpureus</name>
    <name type="common">Fire moss</name>
    <name type="synonym">Dicranum purpureum</name>
    <dbReference type="NCBI Taxonomy" id="3225"/>
    <lineage>
        <taxon>Eukaryota</taxon>
        <taxon>Viridiplantae</taxon>
        <taxon>Streptophyta</taxon>
        <taxon>Embryophyta</taxon>
        <taxon>Bryophyta</taxon>
        <taxon>Bryophytina</taxon>
        <taxon>Bryopsida</taxon>
        <taxon>Dicranidae</taxon>
        <taxon>Pseudoditrichales</taxon>
        <taxon>Ditrichaceae</taxon>
        <taxon>Ceratodon</taxon>
    </lineage>
</organism>
<gene>
    <name evidence="1" type="ORF">KC19_1G058600</name>
</gene>
<evidence type="ECO:0000313" key="2">
    <source>
        <dbReference type="Proteomes" id="UP000822688"/>
    </source>
</evidence>
<dbReference type="Proteomes" id="UP000822688">
    <property type="component" value="Chromosome 1"/>
</dbReference>
<keyword evidence="2" id="KW-1185">Reference proteome</keyword>
<sequence length="76" mass="8118">MHLYFPLEEFLFICQYMNLIEARGAPLRSTMPPEPGGDEESLGGASVGVAGFLTNMVAALPCSVNRPTEGCVVMPS</sequence>
<comment type="caution">
    <text evidence="1">The sequence shown here is derived from an EMBL/GenBank/DDBJ whole genome shotgun (WGS) entry which is preliminary data.</text>
</comment>
<reference evidence="1" key="1">
    <citation type="submission" date="2020-06" db="EMBL/GenBank/DDBJ databases">
        <title>WGS assembly of Ceratodon purpureus strain R40.</title>
        <authorList>
            <person name="Carey S.B."/>
            <person name="Jenkins J."/>
            <person name="Shu S."/>
            <person name="Lovell J.T."/>
            <person name="Sreedasyam A."/>
            <person name="Maumus F."/>
            <person name="Tiley G.P."/>
            <person name="Fernandez-Pozo N."/>
            <person name="Barry K."/>
            <person name="Chen C."/>
            <person name="Wang M."/>
            <person name="Lipzen A."/>
            <person name="Daum C."/>
            <person name="Saski C.A."/>
            <person name="Payton A.C."/>
            <person name="Mcbreen J.C."/>
            <person name="Conrad R.E."/>
            <person name="Kollar L.M."/>
            <person name="Olsson S."/>
            <person name="Huttunen S."/>
            <person name="Landis J.B."/>
            <person name="Wickett N.J."/>
            <person name="Johnson M.G."/>
            <person name="Rensing S.A."/>
            <person name="Grimwood J."/>
            <person name="Schmutz J."/>
            <person name="Mcdaniel S.F."/>
        </authorList>
    </citation>
    <scope>NUCLEOTIDE SEQUENCE</scope>
    <source>
        <strain evidence="1">R40</strain>
    </source>
</reference>
<name>A0A8T0J579_CERPU</name>
<evidence type="ECO:0000313" key="1">
    <source>
        <dbReference type="EMBL" id="KAG0589943.1"/>
    </source>
</evidence>
<proteinExistence type="predicted"/>
<dbReference type="EMBL" id="CM026421">
    <property type="protein sequence ID" value="KAG0589943.1"/>
    <property type="molecule type" value="Genomic_DNA"/>
</dbReference>